<accession>A0A1J5RXW2</accession>
<dbReference type="Pfam" id="PF07690">
    <property type="entry name" value="MFS_1"/>
    <property type="match status" value="1"/>
</dbReference>
<dbReference type="InterPro" id="IPR036259">
    <property type="entry name" value="MFS_trans_sf"/>
</dbReference>
<feature type="transmembrane region" description="Helical" evidence="1">
    <location>
        <begin position="163"/>
        <end position="182"/>
    </location>
</feature>
<sequence>MNFSKTQRILLFASGLWFFGEGLLGPLFAVFTEKIGGNILDITWAWSLYLIASGLLYFLFGRILNKSKYKEEAMVFGYFLNTLFTFCYIFIHNSKQLFLLQLGFAVAEAISTPIWDSLFAKNLENPEDSFGWGVAGGQSHLISGIAIALGGLITYYISFNTLFITMGIIQAIATIIQARLLLIKK</sequence>
<comment type="caution">
    <text evidence="2">The sequence shown here is derived from an EMBL/GenBank/DDBJ whole genome shotgun (WGS) entry which is preliminary data.</text>
</comment>
<keyword evidence="1" id="KW-0472">Membrane</keyword>
<feature type="transmembrane region" description="Helical" evidence="1">
    <location>
        <begin position="130"/>
        <end position="157"/>
    </location>
</feature>
<feature type="transmembrane region" description="Helical" evidence="1">
    <location>
        <begin position="9"/>
        <end position="31"/>
    </location>
</feature>
<dbReference type="AlphaFoldDB" id="A0A1J5RXW2"/>
<evidence type="ECO:0000256" key="1">
    <source>
        <dbReference type="SAM" id="Phobius"/>
    </source>
</evidence>
<feature type="transmembrane region" description="Helical" evidence="1">
    <location>
        <begin position="73"/>
        <end position="91"/>
    </location>
</feature>
<dbReference type="GO" id="GO:0022857">
    <property type="term" value="F:transmembrane transporter activity"/>
    <property type="evidence" value="ECO:0007669"/>
    <property type="project" value="InterPro"/>
</dbReference>
<dbReference type="InterPro" id="IPR011701">
    <property type="entry name" value="MFS"/>
</dbReference>
<name>A0A1J5RXW2_9ZZZZ</name>
<proteinExistence type="predicted"/>
<keyword evidence="1" id="KW-0812">Transmembrane</keyword>
<dbReference type="EMBL" id="MLJW01000092">
    <property type="protein sequence ID" value="OIR00666.1"/>
    <property type="molecule type" value="Genomic_DNA"/>
</dbReference>
<feature type="transmembrane region" description="Helical" evidence="1">
    <location>
        <begin position="97"/>
        <end position="118"/>
    </location>
</feature>
<protein>
    <submittedName>
        <fullName evidence="2">Major facilitator superfamily protein</fullName>
    </submittedName>
</protein>
<organism evidence="2">
    <name type="scientific">mine drainage metagenome</name>
    <dbReference type="NCBI Taxonomy" id="410659"/>
    <lineage>
        <taxon>unclassified sequences</taxon>
        <taxon>metagenomes</taxon>
        <taxon>ecological metagenomes</taxon>
    </lineage>
</organism>
<dbReference type="Gene3D" id="1.20.1250.20">
    <property type="entry name" value="MFS general substrate transporter like domains"/>
    <property type="match status" value="1"/>
</dbReference>
<gene>
    <name evidence="2" type="ORF">GALL_171910</name>
</gene>
<keyword evidence="1" id="KW-1133">Transmembrane helix</keyword>
<evidence type="ECO:0000313" key="2">
    <source>
        <dbReference type="EMBL" id="OIR00666.1"/>
    </source>
</evidence>
<feature type="transmembrane region" description="Helical" evidence="1">
    <location>
        <begin position="43"/>
        <end position="61"/>
    </location>
</feature>
<dbReference type="SUPFAM" id="SSF103473">
    <property type="entry name" value="MFS general substrate transporter"/>
    <property type="match status" value="1"/>
</dbReference>
<reference evidence="2" key="1">
    <citation type="submission" date="2016-10" db="EMBL/GenBank/DDBJ databases">
        <title>Sequence of Gallionella enrichment culture.</title>
        <authorList>
            <person name="Poehlein A."/>
            <person name="Muehling M."/>
            <person name="Daniel R."/>
        </authorList>
    </citation>
    <scope>NUCLEOTIDE SEQUENCE</scope>
</reference>